<protein>
    <recommendedName>
        <fullName evidence="2">C2H2-type domain-containing protein</fullName>
    </recommendedName>
</protein>
<dbReference type="Proteomes" id="UP001153292">
    <property type="component" value="Chromosome 21"/>
</dbReference>
<accession>A0ABN8B940</accession>
<dbReference type="PANTHER" id="PTHR21354:SF0">
    <property type="entry name" value="ZINC FINGER PROTEIN 511"/>
    <property type="match status" value="1"/>
</dbReference>
<dbReference type="InterPro" id="IPR039258">
    <property type="entry name" value="ZNF511"/>
</dbReference>
<dbReference type="EMBL" id="OU963914">
    <property type="protein sequence ID" value="CAH0402637.1"/>
    <property type="molecule type" value="Genomic_DNA"/>
</dbReference>
<evidence type="ECO:0000259" key="2">
    <source>
        <dbReference type="PROSITE" id="PS00028"/>
    </source>
</evidence>
<evidence type="ECO:0000256" key="1">
    <source>
        <dbReference type="SAM" id="MobiDB-lite"/>
    </source>
</evidence>
<evidence type="ECO:0000313" key="4">
    <source>
        <dbReference type="Proteomes" id="UP001153292"/>
    </source>
</evidence>
<feature type="compositionally biased region" description="Basic and acidic residues" evidence="1">
    <location>
        <begin position="154"/>
        <end position="165"/>
    </location>
</feature>
<proteinExistence type="predicted"/>
<dbReference type="PANTHER" id="PTHR21354">
    <property type="entry name" value="ZINC FINGER PROTEIN 511"/>
    <property type="match status" value="1"/>
</dbReference>
<keyword evidence="4" id="KW-1185">Reference proteome</keyword>
<feature type="region of interest" description="Disordered" evidence="1">
    <location>
        <begin position="142"/>
        <end position="167"/>
    </location>
</feature>
<evidence type="ECO:0000313" key="3">
    <source>
        <dbReference type="EMBL" id="CAH0402637.1"/>
    </source>
</evidence>
<feature type="region of interest" description="Disordered" evidence="1">
    <location>
        <begin position="199"/>
        <end position="230"/>
    </location>
</feature>
<reference evidence="3" key="1">
    <citation type="submission" date="2021-12" db="EMBL/GenBank/DDBJ databases">
        <authorList>
            <person name="King R."/>
        </authorList>
    </citation>
    <scope>NUCLEOTIDE SEQUENCE</scope>
</reference>
<feature type="domain" description="C2H2-type" evidence="2">
    <location>
        <begin position="112"/>
        <end position="135"/>
    </location>
</feature>
<organism evidence="3 4">
    <name type="scientific">Chilo suppressalis</name>
    <name type="common">Asiatic rice borer moth</name>
    <dbReference type="NCBI Taxonomy" id="168631"/>
    <lineage>
        <taxon>Eukaryota</taxon>
        <taxon>Metazoa</taxon>
        <taxon>Ecdysozoa</taxon>
        <taxon>Arthropoda</taxon>
        <taxon>Hexapoda</taxon>
        <taxon>Insecta</taxon>
        <taxon>Pterygota</taxon>
        <taxon>Neoptera</taxon>
        <taxon>Endopterygota</taxon>
        <taxon>Lepidoptera</taxon>
        <taxon>Glossata</taxon>
        <taxon>Ditrysia</taxon>
        <taxon>Pyraloidea</taxon>
        <taxon>Crambidae</taxon>
        <taxon>Crambinae</taxon>
        <taxon>Chilo</taxon>
    </lineage>
</organism>
<dbReference type="InterPro" id="IPR013087">
    <property type="entry name" value="Znf_C2H2_type"/>
</dbReference>
<sequence length="230" mass="26713">MLEKLRSCGVGRRKLDDELFKNDNPPPRLGVFDLDDENLCHNVIKTECNVPGCSFTAETLLEFENHYNGCHRYTCGQCKKVLPSPHLLDLHIQETHDSFFAVMAERKPSYCCYIEECKEKFKNAEDRMEHCVKIHKIPKDFRFEQKQKQKTRRNPKENKRKEHGATMEVDCPTVSSGINKQTFAFNNSRQKGFAKYTGRKFTDNTNDKKVTSNDVNMDDIATELRSNLPQ</sequence>
<name>A0ABN8B940_CHISP</name>
<gene>
    <name evidence="3" type="ORF">CHILSU_LOCUS5882</name>
</gene>
<feature type="compositionally biased region" description="Basic and acidic residues" evidence="1">
    <location>
        <begin position="200"/>
        <end position="211"/>
    </location>
</feature>
<dbReference type="Gene3D" id="3.30.160.60">
    <property type="entry name" value="Classic Zinc Finger"/>
    <property type="match status" value="1"/>
</dbReference>
<feature type="domain" description="C2H2-type" evidence="2">
    <location>
        <begin position="75"/>
        <end position="96"/>
    </location>
</feature>
<dbReference type="SMART" id="SM00355">
    <property type="entry name" value="ZnF_C2H2"/>
    <property type="match status" value="3"/>
</dbReference>
<dbReference type="PROSITE" id="PS00028">
    <property type="entry name" value="ZINC_FINGER_C2H2_1"/>
    <property type="match status" value="2"/>
</dbReference>